<dbReference type="SUPFAM" id="SSF52540">
    <property type="entry name" value="P-loop containing nucleoside triphosphate hydrolases"/>
    <property type="match status" value="2"/>
</dbReference>
<dbReference type="GO" id="GO:0005524">
    <property type="term" value="F:ATP binding"/>
    <property type="evidence" value="ECO:0007669"/>
    <property type="project" value="UniProtKB-KW"/>
</dbReference>
<evidence type="ECO:0000256" key="1">
    <source>
        <dbReference type="ARBA" id="ARBA00006914"/>
    </source>
</evidence>
<dbReference type="FunFam" id="3.40.50.300:FF:000365">
    <property type="entry name" value="Ribosome biogenesis ATPase RIX7"/>
    <property type="match status" value="1"/>
</dbReference>
<dbReference type="GO" id="GO:1990275">
    <property type="term" value="F:preribosome binding"/>
    <property type="evidence" value="ECO:0007669"/>
    <property type="project" value="TreeGrafter"/>
</dbReference>
<evidence type="ECO:0000313" key="7">
    <source>
        <dbReference type="EMBL" id="KAF2767993.1"/>
    </source>
</evidence>
<dbReference type="GO" id="GO:0042254">
    <property type="term" value="P:ribosome biogenesis"/>
    <property type="evidence" value="ECO:0007669"/>
    <property type="project" value="TreeGrafter"/>
</dbReference>
<evidence type="ECO:0000313" key="8">
    <source>
        <dbReference type="Proteomes" id="UP000799436"/>
    </source>
</evidence>
<feature type="domain" description="AAA+ ATPase" evidence="6">
    <location>
        <begin position="184"/>
        <end position="322"/>
    </location>
</feature>
<feature type="compositionally biased region" description="Basic and acidic residues" evidence="5">
    <location>
        <begin position="126"/>
        <end position="139"/>
    </location>
</feature>
<dbReference type="GO" id="GO:0005634">
    <property type="term" value="C:nucleus"/>
    <property type="evidence" value="ECO:0007669"/>
    <property type="project" value="TreeGrafter"/>
</dbReference>
<evidence type="ECO:0000256" key="2">
    <source>
        <dbReference type="ARBA" id="ARBA00022737"/>
    </source>
</evidence>
<feature type="domain" description="AAA+ ATPase" evidence="6">
    <location>
        <begin position="486"/>
        <end position="622"/>
    </location>
</feature>
<dbReference type="InterPro" id="IPR003959">
    <property type="entry name" value="ATPase_AAA_core"/>
</dbReference>
<dbReference type="Pfam" id="PF00004">
    <property type="entry name" value="AAA"/>
    <property type="match status" value="2"/>
</dbReference>
<keyword evidence="4" id="KW-0067">ATP-binding</keyword>
<dbReference type="Gene3D" id="3.40.50.300">
    <property type="entry name" value="P-loop containing nucleotide triphosphate hydrolases"/>
    <property type="match status" value="2"/>
</dbReference>
<evidence type="ECO:0000256" key="5">
    <source>
        <dbReference type="SAM" id="MobiDB-lite"/>
    </source>
</evidence>
<dbReference type="SMART" id="SM00382">
    <property type="entry name" value="AAA"/>
    <property type="match status" value="2"/>
</dbReference>
<dbReference type="Proteomes" id="UP000799436">
    <property type="component" value="Unassembled WGS sequence"/>
</dbReference>
<dbReference type="EMBL" id="ML995849">
    <property type="protein sequence ID" value="KAF2767993.1"/>
    <property type="molecule type" value="Genomic_DNA"/>
</dbReference>
<dbReference type="Gene3D" id="1.10.8.60">
    <property type="match status" value="2"/>
</dbReference>
<sequence>MRLHGALDNDVLVATRKFLADGVSADVDALWTALQRSNSSLKRRPKRVLHSSIERVLDFIGVPDPPEEDSEAEIDKTTHDSATVGIMKRALRANLAPTPAQVQQTGSSAQELPSDDGKRRQQQRMADGEPLPKRCKTEKSVAAAPTDVSLSDLGGIDSIIDQLSNLLIRPLLCPQVYASMQVNIPKGVLLHGPPGCGKTLIARAFASSLGLPFIEILGPSIVSGMSGESEKGVRDRFEEAKKNAPCLLFLDEIDAIAPKRETSQSGMEKRIVTQLLLSMDELDRDPSKPVIVLATTNRPDSLDPALRRGGRFDTEINIPVPNENVRELILRAQTRRTPVADDVDFGELAKRTAGFVGADLKDLVGKAGTWQLEKFFGRLESPSTEAISMDVDHQPPTTAAERAERRILTLRTKDFSHLNYDAISMAAFSAILPTITPSSKREGFATIPDVSWDDIGALQRVREELQAAIVDPIQRPEAYAAVGISAPAGVLLWGPPGCGKTLLAKAVAAESKANFISIKGPELLNKFVGESEAAVRRVFTRARSSIPCVIFFDELDALVPRRDDAGSESSARVVNTLLTELDGLSERTGIYVIGATNRPDIIDEAMLRPGRLETPLFVGLPGAQERVEIFRALLRGKPVEDLEAVAEVARAAEGYSGADLGALLRQAGQCALRRGARRLEVRDFVYARGKVGRSVGDPGRWRGLAERFGRGG</sequence>
<dbReference type="InterPro" id="IPR003960">
    <property type="entry name" value="ATPase_AAA_CS"/>
</dbReference>
<comment type="similarity">
    <text evidence="1">Belongs to the AAA ATPase family.</text>
</comment>
<dbReference type="InterPro" id="IPR050168">
    <property type="entry name" value="AAA_ATPase_domain"/>
</dbReference>
<dbReference type="InterPro" id="IPR027417">
    <property type="entry name" value="P-loop_NTPase"/>
</dbReference>
<dbReference type="FunFam" id="3.40.50.300:FF:000018">
    <property type="entry name" value="Cell division control 48"/>
    <property type="match status" value="1"/>
</dbReference>
<feature type="compositionally biased region" description="Polar residues" evidence="5">
    <location>
        <begin position="100"/>
        <end position="111"/>
    </location>
</feature>
<dbReference type="GO" id="GO:0003723">
    <property type="term" value="F:RNA binding"/>
    <property type="evidence" value="ECO:0007669"/>
    <property type="project" value="TreeGrafter"/>
</dbReference>
<evidence type="ECO:0000256" key="4">
    <source>
        <dbReference type="ARBA" id="ARBA00022840"/>
    </source>
</evidence>
<protein>
    <submittedName>
        <fullName evidence="7">AAA-domain-containing protein</fullName>
    </submittedName>
</protein>
<dbReference type="PANTHER" id="PTHR23077">
    <property type="entry name" value="AAA-FAMILY ATPASE"/>
    <property type="match status" value="1"/>
</dbReference>
<reference evidence="7" key="1">
    <citation type="journal article" date="2020" name="Stud. Mycol.">
        <title>101 Dothideomycetes genomes: a test case for predicting lifestyles and emergence of pathogens.</title>
        <authorList>
            <person name="Haridas S."/>
            <person name="Albert R."/>
            <person name="Binder M."/>
            <person name="Bloem J."/>
            <person name="Labutti K."/>
            <person name="Salamov A."/>
            <person name="Andreopoulos B."/>
            <person name="Baker S."/>
            <person name="Barry K."/>
            <person name="Bills G."/>
            <person name="Bluhm B."/>
            <person name="Cannon C."/>
            <person name="Castanera R."/>
            <person name="Culley D."/>
            <person name="Daum C."/>
            <person name="Ezra D."/>
            <person name="Gonzalez J."/>
            <person name="Henrissat B."/>
            <person name="Kuo A."/>
            <person name="Liang C."/>
            <person name="Lipzen A."/>
            <person name="Lutzoni F."/>
            <person name="Magnuson J."/>
            <person name="Mondo S."/>
            <person name="Nolan M."/>
            <person name="Ohm R."/>
            <person name="Pangilinan J."/>
            <person name="Park H.-J."/>
            <person name="Ramirez L."/>
            <person name="Alfaro M."/>
            <person name="Sun H."/>
            <person name="Tritt A."/>
            <person name="Yoshinaga Y."/>
            <person name="Zwiers L.-H."/>
            <person name="Turgeon B."/>
            <person name="Goodwin S."/>
            <person name="Spatafora J."/>
            <person name="Crous P."/>
            <person name="Grigoriev I."/>
        </authorList>
    </citation>
    <scope>NUCLEOTIDE SEQUENCE</scope>
    <source>
        <strain evidence="7">CBS 116005</strain>
    </source>
</reference>
<keyword evidence="3" id="KW-0547">Nucleotide-binding</keyword>
<dbReference type="Pfam" id="PF17862">
    <property type="entry name" value="AAA_lid_3"/>
    <property type="match status" value="2"/>
</dbReference>
<name>A0A6G1L4Z0_9PEZI</name>
<dbReference type="PANTHER" id="PTHR23077:SF171">
    <property type="entry name" value="NUCLEAR VALOSIN-CONTAINING PROTEIN-LIKE"/>
    <property type="match status" value="1"/>
</dbReference>
<evidence type="ECO:0000259" key="6">
    <source>
        <dbReference type="SMART" id="SM00382"/>
    </source>
</evidence>
<dbReference type="InterPro" id="IPR041569">
    <property type="entry name" value="AAA_lid_3"/>
</dbReference>
<keyword evidence="2" id="KW-0677">Repeat</keyword>
<feature type="region of interest" description="Disordered" evidence="5">
    <location>
        <begin position="97"/>
        <end position="140"/>
    </location>
</feature>
<proteinExistence type="inferred from homology"/>
<dbReference type="OrthoDB" id="27435at2759"/>
<dbReference type="GO" id="GO:0016887">
    <property type="term" value="F:ATP hydrolysis activity"/>
    <property type="evidence" value="ECO:0007669"/>
    <property type="project" value="InterPro"/>
</dbReference>
<dbReference type="PROSITE" id="PS00674">
    <property type="entry name" value="AAA"/>
    <property type="match status" value="1"/>
</dbReference>
<evidence type="ECO:0000256" key="3">
    <source>
        <dbReference type="ARBA" id="ARBA00022741"/>
    </source>
</evidence>
<keyword evidence="8" id="KW-1185">Reference proteome</keyword>
<gene>
    <name evidence="7" type="ORF">EJ03DRAFT_314871</name>
</gene>
<organism evidence="7 8">
    <name type="scientific">Teratosphaeria nubilosa</name>
    <dbReference type="NCBI Taxonomy" id="161662"/>
    <lineage>
        <taxon>Eukaryota</taxon>
        <taxon>Fungi</taxon>
        <taxon>Dikarya</taxon>
        <taxon>Ascomycota</taxon>
        <taxon>Pezizomycotina</taxon>
        <taxon>Dothideomycetes</taxon>
        <taxon>Dothideomycetidae</taxon>
        <taxon>Mycosphaerellales</taxon>
        <taxon>Teratosphaeriaceae</taxon>
        <taxon>Teratosphaeria</taxon>
    </lineage>
</organism>
<accession>A0A6G1L4Z0</accession>
<dbReference type="InterPro" id="IPR003593">
    <property type="entry name" value="AAA+_ATPase"/>
</dbReference>
<dbReference type="AlphaFoldDB" id="A0A6G1L4Z0"/>